<proteinExistence type="predicted"/>
<name>A0A4R4DJ75_9PROT</name>
<keyword evidence="2" id="KW-1185">Reference proteome</keyword>
<dbReference type="EMBL" id="SKBM01000011">
    <property type="protein sequence ID" value="TCZ61158.1"/>
    <property type="molecule type" value="Genomic_DNA"/>
</dbReference>
<accession>A0A4R4DJ75</accession>
<dbReference type="AlphaFoldDB" id="A0A4R4DJ75"/>
<gene>
    <name evidence="1" type="ORF">EXY23_13600</name>
</gene>
<sequence>MAFLPIDQSSRDRLAAMPGVTIFPRPSPRRPEVRALVMQGLRCCEVVAEAGAHRAAYHLRLGTWLPLAEDGDEEAAFAAVLAFLALVAAVPQHYAPEHDAAERATAATVLTAFSGRSTISLPRAA</sequence>
<reference evidence="1 2" key="1">
    <citation type="submission" date="2019-03" db="EMBL/GenBank/DDBJ databases">
        <title>Paracraurococcus aquatilis NE82 genome sequence.</title>
        <authorList>
            <person name="Zhao Y."/>
            <person name="Du Z."/>
        </authorList>
    </citation>
    <scope>NUCLEOTIDE SEQUENCE [LARGE SCALE GENOMIC DNA]</scope>
    <source>
        <strain evidence="1 2">NE82</strain>
    </source>
</reference>
<evidence type="ECO:0000313" key="1">
    <source>
        <dbReference type="EMBL" id="TCZ61158.1"/>
    </source>
</evidence>
<evidence type="ECO:0000313" key="2">
    <source>
        <dbReference type="Proteomes" id="UP000295023"/>
    </source>
</evidence>
<dbReference type="Proteomes" id="UP000295023">
    <property type="component" value="Unassembled WGS sequence"/>
</dbReference>
<dbReference type="OrthoDB" id="7290065at2"/>
<organism evidence="1 2">
    <name type="scientific">Roseicella aquatilis</name>
    <dbReference type="NCBI Taxonomy" id="2527868"/>
    <lineage>
        <taxon>Bacteria</taxon>
        <taxon>Pseudomonadati</taxon>
        <taxon>Pseudomonadota</taxon>
        <taxon>Alphaproteobacteria</taxon>
        <taxon>Acetobacterales</taxon>
        <taxon>Roseomonadaceae</taxon>
        <taxon>Roseicella</taxon>
    </lineage>
</organism>
<dbReference type="RefSeq" id="WP_132289948.1">
    <property type="nucleotide sequence ID" value="NZ_SKBM01000011.1"/>
</dbReference>
<comment type="caution">
    <text evidence="1">The sequence shown here is derived from an EMBL/GenBank/DDBJ whole genome shotgun (WGS) entry which is preliminary data.</text>
</comment>
<protein>
    <submittedName>
        <fullName evidence="1">Uncharacterized protein</fullName>
    </submittedName>
</protein>